<evidence type="ECO:0000256" key="1">
    <source>
        <dbReference type="SAM" id="MobiDB-lite"/>
    </source>
</evidence>
<sequence length="141" mass="15628">MSSQQCSGLLECAKARRAANNNYLKQTNTLYEKLARLCIEYDAHIYFLAYRNGRFNGFASTDETGQPWSPPGREALVRPSPSAESELTLIKGKLYPPPVMKSPSHCPRAQQRRGKVAFRKAISQKGSAGCGATWTSTQSRD</sequence>
<name>A0A9P6G4C7_9PLEO</name>
<evidence type="ECO:0000313" key="3">
    <source>
        <dbReference type="EMBL" id="KAF9730002.1"/>
    </source>
</evidence>
<evidence type="ECO:0000313" key="2">
    <source>
        <dbReference type="EMBL" id="KAF9728416.1"/>
    </source>
</evidence>
<organism evidence="2 4">
    <name type="scientific">Paraphaeosphaeria minitans</name>
    <dbReference type="NCBI Taxonomy" id="565426"/>
    <lineage>
        <taxon>Eukaryota</taxon>
        <taxon>Fungi</taxon>
        <taxon>Dikarya</taxon>
        <taxon>Ascomycota</taxon>
        <taxon>Pezizomycotina</taxon>
        <taxon>Dothideomycetes</taxon>
        <taxon>Pleosporomycetidae</taxon>
        <taxon>Pleosporales</taxon>
        <taxon>Massarineae</taxon>
        <taxon>Didymosphaeriaceae</taxon>
        <taxon>Paraphaeosphaeria</taxon>
    </lineage>
</organism>
<dbReference type="AlphaFoldDB" id="A0A9P6G4C7"/>
<dbReference type="EMBL" id="WJXW01000015">
    <property type="protein sequence ID" value="KAF9730002.1"/>
    <property type="molecule type" value="Genomic_DNA"/>
</dbReference>
<accession>A0A9P6G4C7</accession>
<dbReference type="OrthoDB" id="3772494at2759"/>
<dbReference type="Proteomes" id="UP000756921">
    <property type="component" value="Unassembled WGS sequence"/>
</dbReference>
<comment type="caution">
    <text evidence="2">The sequence shown here is derived from an EMBL/GenBank/DDBJ whole genome shotgun (WGS) entry which is preliminary data.</text>
</comment>
<protein>
    <submittedName>
        <fullName evidence="2">Uncharacterized protein</fullName>
    </submittedName>
</protein>
<reference evidence="2" key="1">
    <citation type="journal article" date="2020" name="Mol. Plant Microbe Interact.">
        <title>Genome Sequence of the Biocontrol Agent Coniothyrium minitans strain Conio (IMI 134523).</title>
        <authorList>
            <person name="Patel D."/>
            <person name="Shittu T.A."/>
            <person name="Baroncelli R."/>
            <person name="Muthumeenakshi S."/>
            <person name="Osborne T.H."/>
            <person name="Janganan T.K."/>
            <person name="Sreenivasaprasad S."/>
        </authorList>
    </citation>
    <scope>NUCLEOTIDE SEQUENCE</scope>
    <source>
        <strain evidence="2">Conio</strain>
    </source>
</reference>
<evidence type="ECO:0000313" key="4">
    <source>
        <dbReference type="Proteomes" id="UP000756921"/>
    </source>
</evidence>
<feature type="region of interest" description="Disordered" evidence="1">
    <location>
        <begin position="61"/>
        <end position="82"/>
    </location>
</feature>
<dbReference type="EMBL" id="WJXW01000020">
    <property type="protein sequence ID" value="KAF9728416.1"/>
    <property type="molecule type" value="Genomic_DNA"/>
</dbReference>
<gene>
    <name evidence="3" type="ORF">PMIN01_11935</name>
    <name evidence="2" type="ORF">PMIN01_13549</name>
</gene>
<feature type="region of interest" description="Disordered" evidence="1">
    <location>
        <begin position="94"/>
        <end position="113"/>
    </location>
</feature>
<proteinExistence type="predicted"/>
<keyword evidence="4" id="KW-1185">Reference proteome</keyword>